<comment type="cofactor">
    <cofactor evidence="1">
        <name>FAD</name>
        <dbReference type="ChEBI" id="CHEBI:57692"/>
    </cofactor>
</comment>
<evidence type="ECO:0000256" key="4">
    <source>
        <dbReference type="ARBA" id="ARBA00023002"/>
    </source>
</evidence>
<dbReference type="InterPro" id="IPR036188">
    <property type="entry name" value="FAD/NAD-bd_sf"/>
</dbReference>
<dbReference type="Proteomes" id="UP001143463">
    <property type="component" value="Unassembled WGS sequence"/>
</dbReference>
<name>A0A9W6NV97_9PSEU</name>
<evidence type="ECO:0000256" key="2">
    <source>
        <dbReference type="ARBA" id="ARBA00022630"/>
    </source>
</evidence>
<dbReference type="Pfam" id="PF14759">
    <property type="entry name" value="Reductase_C"/>
    <property type="match status" value="1"/>
</dbReference>
<dbReference type="AlphaFoldDB" id="A0A9W6NV97"/>
<dbReference type="InterPro" id="IPR016156">
    <property type="entry name" value="FAD/NAD-linked_Rdtase_dimer_sf"/>
</dbReference>
<evidence type="ECO:0000313" key="8">
    <source>
        <dbReference type="Proteomes" id="UP001143463"/>
    </source>
</evidence>
<evidence type="ECO:0000256" key="3">
    <source>
        <dbReference type="ARBA" id="ARBA00022827"/>
    </source>
</evidence>
<dbReference type="GO" id="GO:0016651">
    <property type="term" value="F:oxidoreductase activity, acting on NAD(P)H"/>
    <property type="evidence" value="ECO:0007669"/>
    <property type="project" value="TreeGrafter"/>
</dbReference>
<feature type="domain" description="Reductase C-terminal" evidence="6">
    <location>
        <begin position="310"/>
        <end position="397"/>
    </location>
</feature>
<keyword evidence="8" id="KW-1185">Reference proteome</keyword>
<proteinExistence type="predicted"/>
<dbReference type="SUPFAM" id="SSF55424">
    <property type="entry name" value="FAD/NAD-linked reductases, dimerisation (C-terminal) domain"/>
    <property type="match status" value="1"/>
</dbReference>
<keyword evidence="2" id="KW-0285">Flavoprotein</keyword>
<reference evidence="7" key="2">
    <citation type="submission" date="2023-01" db="EMBL/GenBank/DDBJ databases">
        <authorList>
            <person name="Sun Q."/>
            <person name="Evtushenko L."/>
        </authorList>
    </citation>
    <scope>NUCLEOTIDE SEQUENCE</scope>
    <source>
        <strain evidence="7">VKM Ac-1069</strain>
    </source>
</reference>
<keyword evidence="4" id="KW-0560">Oxidoreductase</keyword>
<dbReference type="Gene3D" id="3.30.390.30">
    <property type="match status" value="1"/>
</dbReference>
<evidence type="ECO:0000259" key="5">
    <source>
        <dbReference type="Pfam" id="PF07992"/>
    </source>
</evidence>
<protein>
    <submittedName>
        <fullName evidence="7">Ferredoxin reductase</fullName>
    </submittedName>
</protein>
<dbReference type="GO" id="GO:0005737">
    <property type="term" value="C:cytoplasm"/>
    <property type="evidence" value="ECO:0007669"/>
    <property type="project" value="TreeGrafter"/>
</dbReference>
<dbReference type="PRINTS" id="PR00469">
    <property type="entry name" value="PNDRDTASEII"/>
</dbReference>
<dbReference type="PANTHER" id="PTHR43557:SF2">
    <property type="entry name" value="RIESKE DOMAIN-CONTAINING PROTEIN-RELATED"/>
    <property type="match status" value="1"/>
</dbReference>
<comment type="caution">
    <text evidence="7">The sequence shown here is derived from an EMBL/GenBank/DDBJ whole genome shotgun (WGS) entry which is preliminary data.</text>
</comment>
<dbReference type="InterPro" id="IPR028202">
    <property type="entry name" value="Reductase_C"/>
</dbReference>
<gene>
    <name evidence="7" type="ORF">GCM10017577_14410</name>
</gene>
<feature type="domain" description="FAD/NAD(P)-binding" evidence="5">
    <location>
        <begin position="7"/>
        <end position="291"/>
    </location>
</feature>
<evidence type="ECO:0000313" key="7">
    <source>
        <dbReference type="EMBL" id="GLL10301.1"/>
    </source>
</evidence>
<organism evidence="7 8">
    <name type="scientific">Pseudonocardia halophobica</name>
    <dbReference type="NCBI Taxonomy" id="29401"/>
    <lineage>
        <taxon>Bacteria</taxon>
        <taxon>Bacillati</taxon>
        <taxon>Actinomycetota</taxon>
        <taxon>Actinomycetes</taxon>
        <taxon>Pseudonocardiales</taxon>
        <taxon>Pseudonocardiaceae</taxon>
        <taxon>Pseudonocardia</taxon>
    </lineage>
</organism>
<dbReference type="EMBL" id="BSFQ01000004">
    <property type="protein sequence ID" value="GLL10301.1"/>
    <property type="molecule type" value="Genomic_DNA"/>
</dbReference>
<dbReference type="PANTHER" id="PTHR43557">
    <property type="entry name" value="APOPTOSIS-INDUCING FACTOR 1"/>
    <property type="match status" value="1"/>
</dbReference>
<dbReference type="PRINTS" id="PR00368">
    <property type="entry name" value="FADPNR"/>
</dbReference>
<sequence>MTGPGGVVVVGAGECGTGAALALREEGYAEPVTLVGGEPGHPYERPPLSKAVLSGAAGLTPLCTPERLADAGVTHLAGVAATALDVRAHELTLADGRVLGYERLLLATGARARPLPGAHVLRSHADAVALRERLVPGTRVGIVGGGFIGLEVAATAAGLGCAVTVVEAAPRLMGRAVPERLAARAAARHTEAGVDVRCGTAVARLEPGRIVLGDGGAVEVDVVVAGIGSAPETALAEAAGIAVENGIVVDGSFATSAPDVFAAGDCCSFPHPLYDDLRLRLESWRAAQEQGAHAARALLGAAEPYAAVPWFWSDQYDLSLQVAGLPAVTTEEVVRVRPDGAELWFGLDAGRLVAVAGIGVGTAVAKDVRIGEMLIARRATPDPAALADPGVALKPLLRAPSARRVRSGAIA</sequence>
<dbReference type="SUPFAM" id="SSF51905">
    <property type="entry name" value="FAD/NAD(P)-binding domain"/>
    <property type="match status" value="1"/>
</dbReference>
<dbReference type="Gene3D" id="3.50.50.60">
    <property type="entry name" value="FAD/NAD(P)-binding domain"/>
    <property type="match status" value="2"/>
</dbReference>
<keyword evidence="3" id="KW-0274">FAD</keyword>
<accession>A0A9W6NV97</accession>
<evidence type="ECO:0000259" key="6">
    <source>
        <dbReference type="Pfam" id="PF14759"/>
    </source>
</evidence>
<evidence type="ECO:0000256" key="1">
    <source>
        <dbReference type="ARBA" id="ARBA00001974"/>
    </source>
</evidence>
<reference evidence="7" key="1">
    <citation type="journal article" date="2014" name="Int. J. Syst. Evol. Microbiol.">
        <title>Complete genome sequence of Corynebacterium casei LMG S-19264T (=DSM 44701T), isolated from a smear-ripened cheese.</title>
        <authorList>
            <consortium name="US DOE Joint Genome Institute (JGI-PGF)"/>
            <person name="Walter F."/>
            <person name="Albersmeier A."/>
            <person name="Kalinowski J."/>
            <person name="Ruckert C."/>
        </authorList>
    </citation>
    <scope>NUCLEOTIDE SEQUENCE</scope>
    <source>
        <strain evidence="7">VKM Ac-1069</strain>
    </source>
</reference>
<dbReference type="InterPro" id="IPR023753">
    <property type="entry name" value="FAD/NAD-binding_dom"/>
</dbReference>
<dbReference type="Pfam" id="PF07992">
    <property type="entry name" value="Pyr_redox_2"/>
    <property type="match status" value="1"/>
</dbReference>
<dbReference type="RefSeq" id="WP_156067104.1">
    <property type="nucleotide sequence ID" value="NZ_BAAAUZ010000004.1"/>
</dbReference>
<dbReference type="InterPro" id="IPR050446">
    <property type="entry name" value="FAD-oxidoreductase/Apoptosis"/>
</dbReference>